<comment type="caution">
    <text evidence="1">The sequence shown here is derived from an EMBL/GenBank/DDBJ whole genome shotgun (WGS) entry which is preliminary data.</text>
</comment>
<proteinExistence type="predicted"/>
<protein>
    <recommendedName>
        <fullName evidence="3">DUF222 domain-containing protein</fullName>
    </recommendedName>
</protein>
<dbReference type="Proteomes" id="UP001500326">
    <property type="component" value="Unassembled WGS sequence"/>
</dbReference>
<gene>
    <name evidence="1" type="ORF">GCM10009777_36670</name>
</gene>
<dbReference type="RefSeq" id="WP_344065724.1">
    <property type="nucleotide sequence ID" value="NZ_BAAAOH010000001.1"/>
</dbReference>
<dbReference type="EMBL" id="BAAAOH010000001">
    <property type="protein sequence ID" value="GAA1996486.1"/>
    <property type="molecule type" value="Genomic_DNA"/>
</dbReference>
<accession>A0ABN2T1J9</accession>
<evidence type="ECO:0008006" key="3">
    <source>
        <dbReference type="Google" id="ProtNLM"/>
    </source>
</evidence>
<evidence type="ECO:0000313" key="1">
    <source>
        <dbReference type="EMBL" id="GAA1996486.1"/>
    </source>
</evidence>
<keyword evidence="2" id="KW-1185">Reference proteome</keyword>
<organism evidence="1 2">
    <name type="scientific">Microbacterium pumilum</name>
    <dbReference type="NCBI Taxonomy" id="344165"/>
    <lineage>
        <taxon>Bacteria</taxon>
        <taxon>Bacillati</taxon>
        <taxon>Actinomycetota</taxon>
        <taxon>Actinomycetes</taxon>
        <taxon>Micrococcales</taxon>
        <taxon>Microbacteriaceae</taxon>
        <taxon>Microbacterium</taxon>
    </lineage>
</organism>
<sequence length="254" mass="27249">MNTDGTTGLIAVNASTAMREMAHATITVDEPADLHPLIDELLGSLRSLVQIADQLAHAHMHHRGRARSETGDAALGAWEADNATWSLVRARELLDAAEGAVDLASQSARQLAWVPAEQGERWLNVVFLEGADAIRVLDTIERSGAPAAIWHLAQWDLGDETTEAALVNGYVYEGIPTCPTDRTAEDHASGYALIHNPMLGYVSLLRRFPGHPDGAVIPAQPIGRAAIEAQTRSLPARMLARPPATRTAVRSVGL</sequence>
<name>A0ABN2T1J9_9MICO</name>
<evidence type="ECO:0000313" key="2">
    <source>
        <dbReference type="Proteomes" id="UP001500326"/>
    </source>
</evidence>
<reference evidence="1 2" key="1">
    <citation type="journal article" date="2019" name="Int. J. Syst. Evol. Microbiol.">
        <title>The Global Catalogue of Microorganisms (GCM) 10K type strain sequencing project: providing services to taxonomists for standard genome sequencing and annotation.</title>
        <authorList>
            <consortium name="The Broad Institute Genomics Platform"/>
            <consortium name="The Broad Institute Genome Sequencing Center for Infectious Disease"/>
            <person name="Wu L."/>
            <person name="Ma J."/>
        </authorList>
    </citation>
    <scope>NUCLEOTIDE SEQUENCE [LARGE SCALE GENOMIC DNA]</scope>
    <source>
        <strain evidence="1 2">JCM 14902</strain>
    </source>
</reference>